<dbReference type="AlphaFoldDB" id="A0A3Q0KKW2"/>
<evidence type="ECO:0000313" key="2">
    <source>
        <dbReference type="WBParaSite" id="Smp_125320.1"/>
    </source>
</evidence>
<evidence type="ECO:0000313" key="1">
    <source>
        <dbReference type="Proteomes" id="UP000008854"/>
    </source>
</evidence>
<proteinExistence type="predicted"/>
<reference evidence="1" key="1">
    <citation type="journal article" date="2012" name="PLoS Negl. Trop. Dis.">
        <title>A systematically improved high quality genome and transcriptome of the human blood fluke Schistosoma mansoni.</title>
        <authorList>
            <person name="Protasio A.V."/>
            <person name="Tsai I.J."/>
            <person name="Babbage A."/>
            <person name="Nichol S."/>
            <person name="Hunt M."/>
            <person name="Aslett M.A."/>
            <person name="De Silva N."/>
            <person name="Velarde G.S."/>
            <person name="Anderson T.J."/>
            <person name="Clark R.C."/>
            <person name="Davidson C."/>
            <person name="Dillon G.P."/>
            <person name="Holroyd N.E."/>
            <person name="LoVerde P.T."/>
            <person name="Lloyd C."/>
            <person name="McQuillan J."/>
            <person name="Oliveira G."/>
            <person name="Otto T.D."/>
            <person name="Parker-Manuel S.J."/>
            <person name="Quail M.A."/>
            <person name="Wilson R.A."/>
            <person name="Zerlotini A."/>
            <person name="Dunne D.W."/>
            <person name="Berriman M."/>
        </authorList>
    </citation>
    <scope>NUCLEOTIDE SEQUENCE [LARGE SCALE GENOMIC DNA]</scope>
    <source>
        <strain evidence="1">Puerto Rican</strain>
    </source>
</reference>
<name>A0A3Q0KKW2_SCHMA</name>
<organism evidence="1 2">
    <name type="scientific">Schistosoma mansoni</name>
    <name type="common">Blood fluke</name>
    <dbReference type="NCBI Taxonomy" id="6183"/>
    <lineage>
        <taxon>Eukaryota</taxon>
        <taxon>Metazoa</taxon>
        <taxon>Spiralia</taxon>
        <taxon>Lophotrochozoa</taxon>
        <taxon>Platyhelminthes</taxon>
        <taxon>Trematoda</taxon>
        <taxon>Digenea</taxon>
        <taxon>Strigeidida</taxon>
        <taxon>Schistosomatoidea</taxon>
        <taxon>Schistosomatidae</taxon>
        <taxon>Schistosoma</taxon>
    </lineage>
</organism>
<keyword evidence="1" id="KW-1185">Reference proteome</keyword>
<dbReference type="InParanoid" id="A0A3Q0KKW2"/>
<dbReference type="Proteomes" id="UP000008854">
    <property type="component" value="Unassembled WGS sequence"/>
</dbReference>
<protein>
    <submittedName>
        <fullName evidence="2">MEG-9</fullName>
    </submittedName>
</protein>
<reference evidence="2" key="2">
    <citation type="submission" date="2018-12" db="UniProtKB">
        <authorList>
            <consortium name="WormBaseParasite"/>
        </authorList>
    </citation>
    <scope>IDENTIFICATION</scope>
    <source>
        <strain evidence="2">Puerto Rican</strain>
    </source>
</reference>
<accession>A0A3Q0KKW2</accession>
<sequence>MIISCQFITGFVVHESSTEGQNHEESQFFLAPLAAAAGAHFLQFLNGCFLNMDNLKKLVFPG</sequence>
<dbReference type="WBParaSite" id="Smp_125320.1">
    <property type="protein sequence ID" value="Smp_125320.1"/>
    <property type="gene ID" value="Smp_125320"/>
</dbReference>